<keyword evidence="5" id="KW-1185">Reference proteome</keyword>
<keyword evidence="2 3" id="KW-0040">ANK repeat</keyword>
<dbReference type="Pfam" id="PF00023">
    <property type="entry name" value="Ank"/>
    <property type="match status" value="1"/>
</dbReference>
<evidence type="ECO:0008006" key="6">
    <source>
        <dbReference type="Google" id="ProtNLM"/>
    </source>
</evidence>
<evidence type="ECO:0000256" key="2">
    <source>
        <dbReference type="ARBA" id="ARBA00023043"/>
    </source>
</evidence>
<feature type="repeat" description="ANK" evidence="3">
    <location>
        <begin position="212"/>
        <end position="240"/>
    </location>
</feature>
<dbReference type="OrthoDB" id="194358at2759"/>
<dbReference type="Proteomes" id="UP000623467">
    <property type="component" value="Unassembled WGS sequence"/>
</dbReference>
<dbReference type="PANTHER" id="PTHR24198:SF194">
    <property type="entry name" value="INVERSIN-A"/>
    <property type="match status" value="1"/>
</dbReference>
<dbReference type="Pfam" id="PF12796">
    <property type="entry name" value="Ank_2"/>
    <property type="match status" value="1"/>
</dbReference>
<feature type="repeat" description="ANK" evidence="3">
    <location>
        <begin position="246"/>
        <end position="278"/>
    </location>
</feature>
<evidence type="ECO:0000313" key="4">
    <source>
        <dbReference type="EMBL" id="KAF7337767.1"/>
    </source>
</evidence>
<name>A0A8H7CJ16_9AGAR</name>
<dbReference type="PRINTS" id="PR01415">
    <property type="entry name" value="ANKYRIN"/>
</dbReference>
<dbReference type="InterPro" id="IPR036770">
    <property type="entry name" value="Ankyrin_rpt-contain_sf"/>
</dbReference>
<proteinExistence type="predicted"/>
<dbReference type="SUPFAM" id="SSF48403">
    <property type="entry name" value="Ankyrin repeat"/>
    <property type="match status" value="1"/>
</dbReference>
<dbReference type="EMBL" id="JACAZH010000033">
    <property type="protein sequence ID" value="KAF7337767.1"/>
    <property type="molecule type" value="Genomic_DNA"/>
</dbReference>
<keyword evidence="1" id="KW-0677">Repeat</keyword>
<organism evidence="4 5">
    <name type="scientific">Mycena sanguinolenta</name>
    <dbReference type="NCBI Taxonomy" id="230812"/>
    <lineage>
        <taxon>Eukaryota</taxon>
        <taxon>Fungi</taxon>
        <taxon>Dikarya</taxon>
        <taxon>Basidiomycota</taxon>
        <taxon>Agaricomycotina</taxon>
        <taxon>Agaricomycetes</taxon>
        <taxon>Agaricomycetidae</taxon>
        <taxon>Agaricales</taxon>
        <taxon>Marasmiineae</taxon>
        <taxon>Mycenaceae</taxon>
        <taxon>Mycena</taxon>
    </lineage>
</organism>
<dbReference type="PANTHER" id="PTHR24198">
    <property type="entry name" value="ANKYRIN REPEAT AND PROTEIN KINASE DOMAIN-CONTAINING PROTEIN"/>
    <property type="match status" value="1"/>
</dbReference>
<feature type="repeat" description="ANK" evidence="3">
    <location>
        <begin position="302"/>
        <end position="331"/>
    </location>
</feature>
<gene>
    <name evidence="4" type="ORF">MSAN_02250500</name>
</gene>
<accession>A0A8H7CJ16</accession>
<dbReference type="AlphaFoldDB" id="A0A8H7CJ16"/>
<evidence type="ECO:0000313" key="5">
    <source>
        <dbReference type="Proteomes" id="UP000623467"/>
    </source>
</evidence>
<dbReference type="SMART" id="SM00248">
    <property type="entry name" value="ANK"/>
    <property type="match status" value="8"/>
</dbReference>
<dbReference type="Gene3D" id="1.25.40.20">
    <property type="entry name" value="Ankyrin repeat-containing domain"/>
    <property type="match status" value="3"/>
</dbReference>
<protein>
    <recommendedName>
        <fullName evidence="6">Ankyrin repeat protein</fullName>
    </recommendedName>
</protein>
<dbReference type="InterPro" id="IPR002110">
    <property type="entry name" value="Ankyrin_rpt"/>
</dbReference>
<sequence>MGEFSELPPELVFHIASFLTRKIIIDKDGSWSHQEAELVPDLPSINALSQANTALHRLLDQVLYDLCASVEALARLALIFAVKHELEGTLDRLVAAGASLNVTYYRCGLLHLAAALGLTAMVVKLLEMPGGSLSAYACMGMCHMTALDYAARNGHMDIARILAPLPSPMSSVSHAEYLNCALSFSVLRGGNTDISLFLISEGANINSCCTTLGRTPLYYAVTMGKLELVQVLLSLGADPNGCCVCHGALPLTVAACRGNLAIARILVDAGADMHQAFQYCATLEVLHFFLERGADPNAEYPGGSTPLHKACMKQDVEFAKASVEVLLQFGAATVEKADRRGLTPVDIAIGRELNDIVRVFEPLVQNPDIKLRIQSGLPGRKRRF</sequence>
<reference evidence="4" key="1">
    <citation type="submission" date="2020-05" db="EMBL/GenBank/DDBJ databases">
        <title>Mycena genomes resolve the evolution of fungal bioluminescence.</title>
        <authorList>
            <person name="Tsai I.J."/>
        </authorList>
    </citation>
    <scope>NUCLEOTIDE SEQUENCE</scope>
    <source>
        <strain evidence="4">160909Yilan</strain>
    </source>
</reference>
<dbReference type="PROSITE" id="PS50297">
    <property type="entry name" value="ANK_REP_REGION"/>
    <property type="match status" value="3"/>
</dbReference>
<dbReference type="PROSITE" id="PS50088">
    <property type="entry name" value="ANK_REPEAT"/>
    <property type="match status" value="3"/>
</dbReference>
<evidence type="ECO:0000256" key="3">
    <source>
        <dbReference type="PROSITE-ProRule" id="PRU00023"/>
    </source>
</evidence>
<comment type="caution">
    <text evidence="4">The sequence shown here is derived from an EMBL/GenBank/DDBJ whole genome shotgun (WGS) entry which is preliminary data.</text>
</comment>
<evidence type="ECO:0000256" key="1">
    <source>
        <dbReference type="ARBA" id="ARBA00022737"/>
    </source>
</evidence>